<dbReference type="EMBL" id="GGEC01065399">
    <property type="protein sequence ID" value="MBX45883.1"/>
    <property type="molecule type" value="Transcribed_RNA"/>
</dbReference>
<keyword evidence="1" id="KW-0472">Membrane</keyword>
<dbReference type="AlphaFoldDB" id="A0A2P2NTY4"/>
<protein>
    <submittedName>
        <fullName evidence="2">Uncharacterized protein</fullName>
    </submittedName>
</protein>
<evidence type="ECO:0000313" key="2">
    <source>
        <dbReference type="EMBL" id="MBX45883.1"/>
    </source>
</evidence>
<feature type="transmembrane region" description="Helical" evidence="1">
    <location>
        <begin position="20"/>
        <end position="39"/>
    </location>
</feature>
<sequence length="41" mass="4792">MSMVAYKMNLEFALIRFPTPHAFLSLIWYVYMCICLFGGRG</sequence>
<keyword evidence="1" id="KW-0812">Transmembrane</keyword>
<keyword evidence="1" id="KW-1133">Transmembrane helix</keyword>
<name>A0A2P2NTY4_RHIMU</name>
<reference evidence="2" key="1">
    <citation type="submission" date="2018-02" db="EMBL/GenBank/DDBJ databases">
        <title>Rhizophora mucronata_Transcriptome.</title>
        <authorList>
            <person name="Meera S.P."/>
            <person name="Sreeshan A."/>
            <person name="Augustine A."/>
        </authorList>
    </citation>
    <scope>NUCLEOTIDE SEQUENCE</scope>
    <source>
        <tissue evidence="2">Leaf</tissue>
    </source>
</reference>
<evidence type="ECO:0000256" key="1">
    <source>
        <dbReference type="SAM" id="Phobius"/>
    </source>
</evidence>
<proteinExistence type="predicted"/>
<accession>A0A2P2NTY4</accession>
<organism evidence="2">
    <name type="scientific">Rhizophora mucronata</name>
    <name type="common">Asiatic mangrove</name>
    <dbReference type="NCBI Taxonomy" id="61149"/>
    <lineage>
        <taxon>Eukaryota</taxon>
        <taxon>Viridiplantae</taxon>
        <taxon>Streptophyta</taxon>
        <taxon>Embryophyta</taxon>
        <taxon>Tracheophyta</taxon>
        <taxon>Spermatophyta</taxon>
        <taxon>Magnoliopsida</taxon>
        <taxon>eudicotyledons</taxon>
        <taxon>Gunneridae</taxon>
        <taxon>Pentapetalae</taxon>
        <taxon>rosids</taxon>
        <taxon>fabids</taxon>
        <taxon>Malpighiales</taxon>
        <taxon>Rhizophoraceae</taxon>
        <taxon>Rhizophora</taxon>
    </lineage>
</organism>